<dbReference type="SUPFAM" id="SSF55785">
    <property type="entry name" value="PYP-like sensor domain (PAS domain)"/>
    <property type="match status" value="1"/>
</dbReference>
<dbReference type="PROSITE" id="PS50109">
    <property type="entry name" value="HIS_KIN"/>
    <property type="match status" value="1"/>
</dbReference>
<evidence type="ECO:0000256" key="5">
    <source>
        <dbReference type="ARBA" id="ARBA00022777"/>
    </source>
</evidence>
<dbReference type="PROSITE" id="PS50113">
    <property type="entry name" value="PAC"/>
    <property type="match status" value="1"/>
</dbReference>
<dbReference type="SMART" id="SM00091">
    <property type="entry name" value="PAS"/>
    <property type="match status" value="1"/>
</dbReference>
<dbReference type="GO" id="GO:0000155">
    <property type="term" value="F:phosphorelay sensor kinase activity"/>
    <property type="evidence" value="ECO:0007669"/>
    <property type="project" value="InterPro"/>
</dbReference>
<evidence type="ECO:0000313" key="9">
    <source>
        <dbReference type="EMBL" id="MBL6448096.1"/>
    </source>
</evidence>
<name>A0A937KCF3_9BACT</name>
<evidence type="ECO:0000259" key="7">
    <source>
        <dbReference type="PROSITE" id="PS50112"/>
    </source>
</evidence>
<dbReference type="FunFam" id="3.30.565.10:FF:000006">
    <property type="entry name" value="Sensor histidine kinase WalK"/>
    <property type="match status" value="1"/>
</dbReference>
<evidence type="ECO:0000256" key="4">
    <source>
        <dbReference type="ARBA" id="ARBA00022679"/>
    </source>
</evidence>
<dbReference type="Pfam" id="PF00512">
    <property type="entry name" value="HisKA"/>
    <property type="match status" value="1"/>
</dbReference>
<dbReference type="InterPro" id="IPR001610">
    <property type="entry name" value="PAC"/>
</dbReference>
<dbReference type="AlphaFoldDB" id="A0A937KCF3"/>
<feature type="domain" description="Histidine kinase" evidence="6">
    <location>
        <begin position="223"/>
        <end position="438"/>
    </location>
</feature>
<dbReference type="NCBIfam" id="TIGR00229">
    <property type="entry name" value="sensory_box"/>
    <property type="match status" value="1"/>
</dbReference>
<dbReference type="InterPro" id="IPR035965">
    <property type="entry name" value="PAS-like_dom_sf"/>
</dbReference>
<dbReference type="PANTHER" id="PTHR43304:SF1">
    <property type="entry name" value="PAC DOMAIN-CONTAINING PROTEIN"/>
    <property type="match status" value="1"/>
</dbReference>
<protein>
    <recommendedName>
        <fullName evidence="2">histidine kinase</fullName>
        <ecNumber evidence="2">2.7.13.3</ecNumber>
    </recommendedName>
</protein>
<feature type="domain" description="PAS" evidence="7">
    <location>
        <begin position="69"/>
        <end position="139"/>
    </location>
</feature>
<dbReference type="Proteomes" id="UP000614216">
    <property type="component" value="Unassembled WGS sequence"/>
</dbReference>
<evidence type="ECO:0000256" key="3">
    <source>
        <dbReference type="ARBA" id="ARBA00022553"/>
    </source>
</evidence>
<feature type="domain" description="PAC" evidence="8">
    <location>
        <begin position="142"/>
        <end position="194"/>
    </location>
</feature>
<dbReference type="EMBL" id="JAEUGD010000058">
    <property type="protein sequence ID" value="MBL6448096.1"/>
    <property type="molecule type" value="Genomic_DNA"/>
</dbReference>
<dbReference type="InterPro" id="IPR003594">
    <property type="entry name" value="HATPase_dom"/>
</dbReference>
<dbReference type="InterPro" id="IPR003661">
    <property type="entry name" value="HisK_dim/P_dom"/>
</dbReference>
<dbReference type="PANTHER" id="PTHR43304">
    <property type="entry name" value="PHYTOCHROME-LIKE PROTEIN CPH1"/>
    <property type="match status" value="1"/>
</dbReference>
<evidence type="ECO:0000256" key="1">
    <source>
        <dbReference type="ARBA" id="ARBA00000085"/>
    </source>
</evidence>
<dbReference type="CDD" id="cd00082">
    <property type="entry name" value="HisKA"/>
    <property type="match status" value="1"/>
</dbReference>
<dbReference type="Gene3D" id="3.30.450.20">
    <property type="entry name" value="PAS domain"/>
    <property type="match status" value="1"/>
</dbReference>
<dbReference type="InterPro" id="IPR036890">
    <property type="entry name" value="HATPase_C_sf"/>
</dbReference>
<dbReference type="SMART" id="SM00388">
    <property type="entry name" value="HisKA"/>
    <property type="match status" value="1"/>
</dbReference>
<evidence type="ECO:0000259" key="6">
    <source>
        <dbReference type="PROSITE" id="PS50109"/>
    </source>
</evidence>
<dbReference type="Pfam" id="PF08447">
    <property type="entry name" value="PAS_3"/>
    <property type="match status" value="1"/>
</dbReference>
<dbReference type="CDD" id="cd00130">
    <property type="entry name" value="PAS"/>
    <property type="match status" value="1"/>
</dbReference>
<reference evidence="9" key="1">
    <citation type="submission" date="2021-01" db="EMBL/GenBank/DDBJ databases">
        <title>Fulvivirga kasyanovii gen. nov., sp nov., a novel member of the phylum Bacteroidetes isolated from seawater in a mussel farm.</title>
        <authorList>
            <person name="Zhao L.-H."/>
            <person name="Wang Z.-J."/>
        </authorList>
    </citation>
    <scope>NUCLEOTIDE SEQUENCE</scope>
    <source>
        <strain evidence="9">29W222</strain>
    </source>
</reference>
<comment type="caution">
    <text evidence="9">The sequence shown here is derived from an EMBL/GenBank/DDBJ whole genome shotgun (WGS) entry which is preliminary data.</text>
</comment>
<proteinExistence type="predicted"/>
<dbReference type="InterPro" id="IPR004358">
    <property type="entry name" value="Sig_transdc_His_kin-like_C"/>
</dbReference>
<keyword evidence="5" id="KW-0418">Kinase</keyword>
<dbReference type="SUPFAM" id="SSF47384">
    <property type="entry name" value="Homodimeric domain of signal transducing histidine kinase"/>
    <property type="match status" value="1"/>
</dbReference>
<dbReference type="Gene3D" id="3.30.565.10">
    <property type="entry name" value="Histidine kinase-like ATPase, C-terminal domain"/>
    <property type="match status" value="1"/>
</dbReference>
<keyword evidence="10" id="KW-1185">Reference proteome</keyword>
<dbReference type="SMART" id="SM00086">
    <property type="entry name" value="PAC"/>
    <property type="match status" value="1"/>
</dbReference>
<keyword evidence="4" id="KW-0808">Transferase</keyword>
<keyword evidence="3" id="KW-0597">Phosphoprotein</keyword>
<dbReference type="EC" id="2.7.13.3" evidence="2"/>
<evidence type="ECO:0000256" key="2">
    <source>
        <dbReference type="ARBA" id="ARBA00012438"/>
    </source>
</evidence>
<dbReference type="PROSITE" id="PS50112">
    <property type="entry name" value="PAS"/>
    <property type="match status" value="1"/>
</dbReference>
<sequence length="447" mass="52091">MQYREKYFNNPEDGLVVRGMELYARKENGEVFPVEVSLDHHKLDNEKLAVAPIMDTSGHVCDREIVTDREYWLKSMADNAPVMIWGAGPNGECTYLNKTWLTFTGRSLEEELGTGWEESVYPNDLPRTAAFYSKVLENREPFTIQYRLKRHDGKYRWVQDTGNPIYTPEGEFAGYVGYCIDIHDQQITQEKLENLIWHRTKKLHKVLRREKEMNALKSRFVSMASHELRTPLSIALSSLMLVEQYGSWEKDERVVKHMKRIKISINSISTILDDFLSLDKLEQGKIEEELEAFDLLNFMYEVIEEVKLLKKKRQHIYLSHKGDRKVIMDRKKLHYIMKNLLSNAIKYSPEDADIELNFENNDNDISIMVRDHGIGIPEDEQKYMFNIFFRAKNTQGISGIGLGLTIVNQYVGLMKGNINFTSKEGDGTTFNIKLPQYSYEEYTHHCG</sequence>
<dbReference type="InterPro" id="IPR052162">
    <property type="entry name" value="Sensor_kinase/Photoreceptor"/>
</dbReference>
<dbReference type="InterPro" id="IPR000700">
    <property type="entry name" value="PAS-assoc_C"/>
</dbReference>
<dbReference type="PRINTS" id="PR00344">
    <property type="entry name" value="BCTRLSENSOR"/>
</dbReference>
<dbReference type="SMART" id="SM00387">
    <property type="entry name" value="HATPase_c"/>
    <property type="match status" value="1"/>
</dbReference>
<dbReference type="Pfam" id="PF02518">
    <property type="entry name" value="HATPase_c"/>
    <property type="match status" value="1"/>
</dbReference>
<dbReference type="RefSeq" id="WP_202857632.1">
    <property type="nucleotide sequence ID" value="NZ_JAEUGD010000058.1"/>
</dbReference>
<dbReference type="InterPro" id="IPR005467">
    <property type="entry name" value="His_kinase_dom"/>
</dbReference>
<comment type="catalytic activity">
    <reaction evidence="1">
        <text>ATP + protein L-histidine = ADP + protein N-phospho-L-histidine.</text>
        <dbReference type="EC" id="2.7.13.3"/>
    </reaction>
</comment>
<accession>A0A937KCF3</accession>
<dbReference type="CDD" id="cd00075">
    <property type="entry name" value="HATPase"/>
    <property type="match status" value="1"/>
</dbReference>
<dbReference type="InterPro" id="IPR036097">
    <property type="entry name" value="HisK_dim/P_sf"/>
</dbReference>
<gene>
    <name evidence="9" type="ORF">JMN32_17390</name>
</gene>
<evidence type="ECO:0000259" key="8">
    <source>
        <dbReference type="PROSITE" id="PS50113"/>
    </source>
</evidence>
<dbReference type="SUPFAM" id="SSF55874">
    <property type="entry name" value="ATPase domain of HSP90 chaperone/DNA topoisomerase II/histidine kinase"/>
    <property type="match status" value="1"/>
</dbReference>
<organism evidence="9 10">
    <name type="scientific">Fulvivirga marina</name>
    <dbReference type="NCBI Taxonomy" id="2494733"/>
    <lineage>
        <taxon>Bacteria</taxon>
        <taxon>Pseudomonadati</taxon>
        <taxon>Bacteroidota</taxon>
        <taxon>Cytophagia</taxon>
        <taxon>Cytophagales</taxon>
        <taxon>Fulvivirgaceae</taxon>
        <taxon>Fulvivirga</taxon>
    </lineage>
</organism>
<dbReference type="InterPro" id="IPR013655">
    <property type="entry name" value="PAS_fold_3"/>
</dbReference>
<dbReference type="FunFam" id="3.30.450.20:FF:000099">
    <property type="entry name" value="Sensory box sensor histidine kinase"/>
    <property type="match status" value="1"/>
</dbReference>
<evidence type="ECO:0000313" key="10">
    <source>
        <dbReference type="Proteomes" id="UP000614216"/>
    </source>
</evidence>
<dbReference type="InterPro" id="IPR000014">
    <property type="entry name" value="PAS"/>
</dbReference>
<dbReference type="Gene3D" id="1.10.287.130">
    <property type="match status" value="1"/>
</dbReference>